<dbReference type="Proteomes" id="UP000241829">
    <property type="component" value="Chromosome"/>
</dbReference>
<feature type="region of interest" description="Disordered" evidence="2">
    <location>
        <begin position="636"/>
        <end position="698"/>
    </location>
</feature>
<accession>A0A2P1NLN8</accession>
<evidence type="ECO:0000313" key="3">
    <source>
        <dbReference type="EMBL" id="AVP57982.1"/>
    </source>
</evidence>
<feature type="coiled-coil region" evidence="1">
    <location>
        <begin position="490"/>
        <end position="517"/>
    </location>
</feature>
<dbReference type="EMBL" id="CP027792">
    <property type="protein sequence ID" value="AVP57982.1"/>
    <property type="molecule type" value="Genomic_DNA"/>
</dbReference>
<feature type="region of interest" description="Disordered" evidence="2">
    <location>
        <begin position="790"/>
        <end position="809"/>
    </location>
</feature>
<dbReference type="Pfam" id="PF07793">
    <property type="entry name" value="DUF1631"/>
    <property type="match status" value="1"/>
</dbReference>
<dbReference type="RefSeq" id="WP_106846535.1">
    <property type="nucleotide sequence ID" value="NZ_CP027792.1"/>
</dbReference>
<sequence length="809" mass="86109">MPLPASRARTVFRACVVNAIRDGETLMGQLLTRTRSALSEEESSSRDVQRRHLVADALRLLNQHEAQLVKAYPLALLEAFADGPAQPRARGPAGIDTGIDFGELALMDDTEVLAQVELARAQQTAALATEAALAELNALVSSAQGLGNVQPERNPLRPENYIRALQQVVGDTGVSGDVRQQWMAQMREQLGQQLVEVYQRTASALREQGVEPVGYAVAGLAGAQRSSYGGYSASAQMGMGGYASSVHSGLVSHYGLPEHGSGWGGGVSGGVPLAPAAEEALLTVGMLRQMLAGLGDPFAMNAVHGGAAAAGGHGAVSGHGGYVTQEAADAMQDLAQLEHLVGRLAGAQGASAWAGTSAMMPASAPVPAPVQQASPERAAQDVVSRMMDNISQDARLLPPMQRAIQSLAPALRELVRHDTRFFSDEQHPARRLLDELTQRSLAFDREDSPSFGRFMRLVNEVVGHLATARIESSVPFERVLRALEKAWETQERHRRERREAKERERQLREQRDLLAERLAADFRRLPNADGAPADLLAFVTGPWAAVVALAQTAEGGDAGGDDDPGGYLALVPLLLAAGQQAQLHAEPERLGQALAAALPTLREGLMSINHPADGIQAAEERLLGLLQLAQDYHHEQQRRAEAARAQEQARAQAEVEAAQAQAHAHAHAHAQAQAQAQADAAQAAAEPPPAEPADSLAAPLSVQDELPTQSEMQALAQEPRPDVPAADDAKGALQIGQWVEIVSQQVTVQTQLTWASPHNTLFLFTGLDGSTQSMTRRMIDKLSGEGAFRRLAGAPAPAAAPRSGRARQR</sequence>
<keyword evidence="1" id="KW-0175">Coiled coil</keyword>
<dbReference type="InterPro" id="IPR012434">
    <property type="entry name" value="DUF1631"/>
</dbReference>
<evidence type="ECO:0000313" key="4">
    <source>
        <dbReference type="Proteomes" id="UP000241829"/>
    </source>
</evidence>
<evidence type="ECO:0000256" key="2">
    <source>
        <dbReference type="SAM" id="MobiDB-lite"/>
    </source>
</evidence>
<evidence type="ECO:0000256" key="1">
    <source>
        <dbReference type="SAM" id="Coils"/>
    </source>
</evidence>
<keyword evidence="4" id="KW-1185">Reference proteome</keyword>
<dbReference type="OrthoDB" id="6188167at2"/>
<dbReference type="KEGG" id="melm:C7H73_10120"/>
<dbReference type="AlphaFoldDB" id="A0A2P1NLN8"/>
<proteinExistence type="predicted"/>
<reference evidence="4" key="1">
    <citation type="submission" date="2018-03" db="EMBL/GenBank/DDBJ databases">
        <title>Genome sequencing of Melaminivora sp. strain SC2-7.</title>
        <authorList>
            <person name="Kim S.-J."/>
            <person name="Heo J."/>
            <person name="Ahn J.-H."/>
            <person name="Kwon S.-W."/>
        </authorList>
    </citation>
    <scope>NUCLEOTIDE SEQUENCE [LARGE SCALE GENOMIC DNA]</scope>
    <source>
        <strain evidence="4">SC2-7</strain>
    </source>
</reference>
<feature type="compositionally biased region" description="Low complexity" evidence="2">
    <location>
        <begin position="790"/>
        <end position="803"/>
    </location>
</feature>
<gene>
    <name evidence="3" type="ORF">C7H73_10120</name>
</gene>
<feature type="compositionally biased region" description="Low complexity" evidence="2">
    <location>
        <begin position="645"/>
        <end position="685"/>
    </location>
</feature>
<protein>
    <submittedName>
        <fullName evidence="3">Peptidase</fullName>
    </submittedName>
</protein>
<organism evidence="3 4">
    <name type="scientific">Pulveribacter suum</name>
    <dbReference type="NCBI Taxonomy" id="2116657"/>
    <lineage>
        <taxon>Bacteria</taxon>
        <taxon>Pseudomonadati</taxon>
        <taxon>Pseudomonadota</taxon>
        <taxon>Betaproteobacteria</taxon>
        <taxon>Burkholderiales</taxon>
        <taxon>Comamonadaceae</taxon>
        <taxon>Pulveribacter</taxon>
    </lineage>
</organism>
<name>A0A2P1NLN8_9BURK</name>